<protein>
    <submittedName>
        <fullName evidence="2">GL22819</fullName>
    </submittedName>
</protein>
<sequence>MGNTAEEEFLSADGNTGEEEFLSADGNTAEEAFLSADDNTAEEEFSVQMATLSTRTCFVFLVPNVIINRFLFSDDDP</sequence>
<organism evidence="3">
    <name type="scientific">Drosophila persimilis</name>
    <name type="common">Fruit fly</name>
    <dbReference type="NCBI Taxonomy" id="7234"/>
    <lineage>
        <taxon>Eukaryota</taxon>
        <taxon>Metazoa</taxon>
        <taxon>Ecdysozoa</taxon>
        <taxon>Arthropoda</taxon>
        <taxon>Hexapoda</taxon>
        <taxon>Insecta</taxon>
        <taxon>Pterygota</taxon>
        <taxon>Neoptera</taxon>
        <taxon>Endopterygota</taxon>
        <taxon>Diptera</taxon>
        <taxon>Brachycera</taxon>
        <taxon>Muscomorpha</taxon>
        <taxon>Ephydroidea</taxon>
        <taxon>Drosophilidae</taxon>
        <taxon>Drosophila</taxon>
        <taxon>Sophophora</taxon>
    </lineage>
</organism>
<dbReference type="AlphaFoldDB" id="B4GZH9"/>
<dbReference type="EMBL" id="CH479199">
    <property type="protein sequence ID" value="EDW29406.1"/>
    <property type="molecule type" value="Genomic_DNA"/>
</dbReference>
<name>B4GZH9_DROPE</name>
<reference evidence="2 3" key="1">
    <citation type="journal article" date="2007" name="Nature">
        <title>Evolution of genes and genomes on the Drosophila phylogeny.</title>
        <authorList>
            <consortium name="Drosophila 12 Genomes Consortium"/>
            <person name="Clark A.G."/>
            <person name="Eisen M.B."/>
            <person name="Smith D.R."/>
            <person name="Bergman C.M."/>
            <person name="Oliver B."/>
            <person name="Markow T.A."/>
            <person name="Kaufman T.C."/>
            <person name="Kellis M."/>
            <person name="Gelbart W."/>
            <person name="Iyer V.N."/>
            <person name="Pollard D.A."/>
            <person name="Sackton T.B."/>
            <person name="Larracuente A.M."/>
            <person name="Singh N.D."/>
            <person name="Abad J.P."/>
            <person name="Abt D.N."/>
            <person name="Adryan B."/>
            <person name="Aguade M."/>
            <person name="Akashi H."/>
            <person name="Anderson W.W."/>
            <person name="Aquadro C.F."/>
            <person name="Ardell D.H."/>
            <person name="Arguello R."/>
            <person name="Artieri C.G."/>
            <person name="Barbash D.A."/>
            <person name="Barker D."/>
            <person name="Barsanti P."/>
            <person name="Batterham P."/>
            <person name="Batzoglou S."/>
            <person name="Begun D."/>
            <person name="Bhutkar A."/>
            <person name="Blanco E."/>
            <person name="Bosak S.A."/>
            <person name="Bradley R.K."/>
            <person name="Brand A.D."/>
            <person name="Brent M.R."/>
            <person name="Brooks A.N."/>
            <person name="Brown R.H."/>
            <person name="Butlin R.K."/>
            <person name="Caggese C."/>
            <person name="Calvi B.R."/>
            <person name="Bernardo de Carvalho A."/>
            <person name="Caspi A."/>
            <person name="Castrezana S."/>
            <person name="Celniker S.E."/>
            <person name="Chang J.L."/>
            <person name="Chapple C."/>
            <person name="Chatterji S."/>
            <person name="Chinwalla A."/>
            <person name="Civetta A."/>
            <person name="Clifton S.W."/>
            <person name="Comeron J.M."/>
            <person name="Costello J.C."/>
            <person name="Coyne J.A."/>
            <person name="Daub J."/>
            <person name="David R.G."/>
            <person name="Delcher A.L."/>
            <person name="Delehaunty K."/>
            <person name="Do C.B."/>
            <person name="Ebling H."/>
            <person name="Edwards K."/>
            <person name="Eickbush T."/>
            <person name="Evans J.D."/>
            <person name="Filipski A."/>
            <person name="Findeiss S."/>
            <person name="Freyhult E."/>
            <person name="Fulton L."/>
            <person name="Fulton R."/>
            <person name="Garcia A.C."/>
            <person name="Gardiner A."/>
            <person name="Garfield D.A."/>
            <person name="Garvin B.E."/>
            <person name="Gibson G."/>
            <person name="Gilbert D."/>
            <person name="Gnerre S."/>
            <person name="Godfrey J."/>
            <person name="Good R."/>
            <person name="Gotea V."/>
            <person name="Gravely B."/>
            <person name="Greenberg A.J."/>
            <person name="Griffiths-Jones S."/>
            <person name="Gross S."/>
            <person name="Guigo R."/>
            <person name="Gustafson E.A."/>
            <person name="Haerty W."/>
            <person name="Hahn M.W."/>
            <person name="Halligan D.L."/>
            <person name="Halpern A.L."/>
            <person name="Halter G.M."/>
            <person name="Han M.V."/>
            <person name="Heger A."/>
            <person name="Hillier L."/>
            <person name="Hinrichs A.S."/>
            <person name="Holmes I."/>
            <person name="Hoskins R.A."/>
            <person name="Hubisz M.J."/>
            <person name="Hultmark D."/>
            <person name="Huntley M.A."/>
            <person name="Jaffe D.B."/>
            <person name="Jagadeeshan S."/>
            <person name="Jeck W.R."/>
            <person name="Johnson J."/>
            <person name="Jones C.D."/>
            <person name="Jordan W.C."/>
            <person name="Karpen G.H."/>
            <person name="Kataoka E."/>
            <person name="Keightley P.D."/>
            <person name="Kheradpour P."/>
            <person name="Kirkness E.F."/>
            <person name="Koerich L.B."/>
            <person name="Kristiansen K."/>
            <person name="Kudrna D."/>
            <person name="Kulathinal R.J."/>
            <person name="Kumar S."/>
            <person name="Kwok R."/>
            <person name="Lander E."/>
            <person name="Langley C.H."/>
            <person name="Lapoint R."/>
            <person name="Lazzaro B.P."/>
            <person name="Lee S.J."/>
            <person name="Levesque L."/>
            <person name="Li R."/>
            <person name="Lin C.F."/>
            <person name="Lin M.F."/>
            <person name="Lindblad-Toh K."/>
            <person name="Llopart A."/>
            <person name="Long M."/>
            <person name="Low L."/>
            <person name="Lozovsky E."/>
            <person name="Lu J."/>
            <person name="Luo M."/>
            <person name="Machado C.A."/>
            <person name="Makalowski W."/>
            <person name="Marzo M."/>
            <person name="Matsuda M."/>
            <person name="Matzkin L."/>
            <person name="McAllister B."/>
            <person name="McBride C.S."/>
            <person name="McKernan B."/>
            <person name="McKernan K."/>
            <person name="Mendez-Lago M."/>
            <person name="Minx P."/>
            <person name="Mollenhauer M.U."/>
            <person name="Montooth K."/>
            <person name="Mount S.M."/>
            <person name="Mu X."/>
            <person name="Myers E."/>
            <person name="Negre B."/>
            <person name="Newfeld S."/>
            <person name="Nielsen R."/>
            <person name="Noor M.A."/>
            <person name="O'Grady P."/>
            <person name="Pachter L."/>
            <person name="Papaceit M."/>
            <person name="Parisi M.J."/>
            <person name="Parisi M."/>
            <person name="Parts L."/>
            <person name="Pedersen J.S."/>
            <person name="Pesole G."/>
            <person name="Phillippy A.M."/>
            <person name="Ponting C.P."/>
            <person name="Pop M."/>
            <person name="Porcelli D."/>
            <person name="Powell J.R."/>
            <person name="Prohaska S."/>
            <person name="Pruitt K."/>
            <person name="Puig M."/>
            <person name="Quesneville H."/>
            <person name="Ram K.R."/>
            <person name="Rand D."/>
            <person name="Rasmussen M.D."/>
            <person name="Reed L.K."/>
            <person name="Reenan R."/>
            <person name="Reily A."/>
            <person name="Remington K.A."/>
            <person name="Rieger T.T."/>
            <person name="Ritchie M.G."/>
            <person name="Robin C."/>
            <person name="Rogers Y.H."/>
            <person name="Rohde C."/>
            <person name="Rozas J."/>
            <person name="Rubenfield M.J."/>
            <person name="Ruiz A."/>
            <person name="Russo S."/>
            <person name="Salzberg S.L."/>
            <person name="Sanchez-Gracia A."/>
            <person name="Saranga D.J."/>
            <person name="Sato H."/>
            <person name="Schaeffer S.W."/>
            <person name="Schatz M.C."/>
            <person name="Schlenke T."/>
            <person name="Schwartz R."/>
            <person name="Segarra C."/>
            <person name="Singh R.S."/>
            <person name="Sirot L."/>
            <person name="Sirota M."/>
            <person name="Sisneros N.B."/>
            <person name="Smith C.D."/>
            <person name="Smith T.F."/>
            <person name="Spieth J."/>
            <person name="Stage D.E."/>
            <person name="Stark A."/>
            <person name="Stephan W."/>
            <person name="Strausberg R.L."/>
            <person name="Strempel S."/>
            <person name="Sturgill D."/>
            <person name="Sutton G."/>
            <person name="Sutton G.G."/>
            <person name="Tao W."/>
            <person name="Teichmann S."/>
            <person name="Tobari Y.N."/>
            <person name="Tomimura Y."/>
            <person name="Tsolas J.M."/>
            <person name="Valente V.L."/>
            <person name="Venter E."/>
            <person name="Venter J.C."/>
            <person name="Vicario S."/>
            <person name="Vieira F.G."/>
            <person name="Vilella A.J."/>
            <person name="Villasante A."/>
            <person name="Walenz B."/>
            <person name="Wang J."/>
            <person name="Wasserman M."/>
            <person name="Watts T."/>
            <person name="Wilson D."/>
            <person name="Wilson R.K."/>
            <person name="Wing R.A."/>
            <person name="Wolfner M.F."/>
            <person name="Wong A."/>
            <person name="Wong G.K."/>
            <person name="Wu C.I."/>
            <person name="Wu G."/>
            <person name="Yamamoto D."/>
            <person name="Yang H.P."/>
            <person name="Yang S.P."/>
            <person name="Yorke J.A."/>
            <person name="Yoshida K."/>
            <person name="Zdobnov E."/>
            <person name="Zhang P."/>
            <person name="Zhang Y."/>
            <person name="Zimin A.V."/>
            <person name="Baldwin J."/>
            <person name="Abdouelleil A."/>
            <person name="Abdulkadir J."/>
            <person name="Abebe A."/>
            <person name="Abera B."/>
            <person name="Abreu J."/>
            <person name="Acer S.C."/>
            <person name="Aftuck L."/>
            <person name="Alexander A."/>
            <person name="An P."/>
            <person name="Anderson E."/>
            <person name="Anderson S."/>
            <person name="Arachi H."/>
            <person name="Azer M."/>
            <person name="Bachantsang P."/>
            <person name="Barry A."/>
            <person name="Bayul T."/>
            <person name="Berlin A."/>
            <person name="Bessette D."/>
            <person name="Bloom T."/>
            <person name="Blye J."/>
            <person name="Boguslavskiy L."/>
            <person name="Bonnet C."/>
            <person name="Boukhgalter B."/>
            <person name="Bourzgui I."/>
            <person name="Brown A."/>
            <person name="Cahill P."/>
            <person name="Channer S."/>
            <person name="Cheshatsang Y."/>
            <person name="Chuda L."/>
            <person name="Citroen M."/>
            <person name="Collymore A."/>
            <person name="Cooke P."/>
            <person name="Costello M."/>
            <person name="D'Aco K."/>
            <person name="Daza R."/>
            <person name="De Haan G."/>
            <person name="DeGray S."/>
            <person name="DeMaso C."/>
            <person name="Dhargay N."/>
            <person name="Dooley K."/>
            <person name="Dooley E."/>
            <person name="Doricent M."/>
            <person name="Dorje P."/>
            <person name="Dorjee K."/>
            <person name="Dupes A."/>
            <person name="Elong R."/>
            <person name="Falk J."/>
            <person name="Farina A."/>
            <person name="Faro S."/>
            <person name="Ferguson D."/>
            <person name="Fisher S."/>
            <person name="Foley C.D."/>
            <person name="Franke A."/>
            <person name="Friedrich D."/>
            <person name="Gadbois L."/>
            <person name="Gearin G."/>
            <person name="Gearin C.R."/>
            <person name="Giannoukos G."/>
            <person name="Goode T."/>
            <person name="Graham J."/>
            <person name="Grandbois E."/>
            <person name="Grewal S."/>
            <person name="Gyaltsen K."/>
            <person name="Hafez N."/>
            <person name="Hagos B."/>
            <person name="Hall J."/>
            <person name="Henson C."/>
            <person name="Hollinger A."/>
            <person name="Honan T."/>
            <person name="Huard M.D."/>
            <person name="Hughes L."/>
            <person name="Hurhula B."/>
            <person name="Husby M.E."/>
            <person name="Kamat A."/>
            <person name="Kanga B."/>
            <person name="Kashin S."/>
            <person name="Khazanovich D."/>
            <person name="Kisner P."/>
            <person name="Lance K."/>
            <person name="Lara M."/>
            <person name="Lee W."/>
            <person name="Lennon N."/>
            <person name="Letendre F."/>
            <person name="LeVine R."/>
            <person name="Lipovsky A."/>
            <person name="Liu X."/>
            <person name="Liu J."/>
            <person name="Liu S."/>
            <person name="Lokyitsang T."/>
            <person name="Lokyitsang Y."/>
            <person name="Lubonja R."/>
            <person name="Lui A."/>
            <person name="MacDonald P."/>
            <person name="Magnisalis V."/>
            <person name="Maru K."/>
            <person name="Matthews C."/>
            <person name="McCusker W."/>
            <person name="McDonough S."/>
            <person name="Mehta T."/>
            <person name="Meldrim J."/>
            <person name="Meneus L."/>
            <person name="Mihai O."/>
            <person name="Mihalev A."/>
            <person name="Mihova T."/>
            <person name="Mittelman R."/>
            <person name="Mlenga V."/>
            <person name="Montmayeur A."/>
            <person name="Mulrain L."/>
            <person name="Navidi A."/>
            <person name="Naylor J."/>
            <person name="Negash T."/>
            <person name="Nguyen T."/>
            <person name="Nguyen N."/>
            <person name="Nicol R."/>
            <person name="Norbu C."/>
            <person name="Norbu N."/>
            <person name="Novod N."/>
            <person name="O'Neill B."/>
            <person name="Osman S."/>
            <person name="Markiewicz E."/>
            <person name="Oyono O.L."/>
            <person name="Patti C."/>
            <person name="Phunkhang P."/>
            <person name="Pierre F."/>
            <person name="Priest M."/>
            <person name="Raghuraman S."/>
            <person name="Rege F."/>
            <person name="Reyes R."/>
            <person name="Rise C."/>
            <person name="Rogov P."/>
            <person name="Ross K."/>
            <person name="Ryan E."/>
            <person name="Settipalli S."/>
            <person name="Shea T."/>
            <person name="Sherpa N."/>
            <person name="Shi L."/>
            <person name="Shih D."/>
            <person name="Sparrow T."/>
            <person name="Spaulding J."/>
            <person name="Stalker J."/>
            <person name="Stange-Thomann N."/>
            <person name="Stavropoulos S."/>
            <person name="Stone C."/>
            <person name="Strader C."/>
            <person name="Tesfaye S."/>
            <person name="Thomson T."/>
            <person name="Thoulutsang Y."/>
            <person name="Thoulutsang D."/>
            <person name="Topham K."/>
            <person name="Topping I."/>
            <person name="Tsamla T."/>
            <person name="Vassiliev H."/>
            <person name="Vo A."/>
            <person name="Wangchuk T."/>
            <person name="Wangdi T."/>
            <person name="Weiand M."/>
            <person name="Wilkinson J."/>
            <person name="Wilson A."/>
            <person name="Yadav S."/>
            <person name="Young G."/>
            <person name="Yu Q."/>
            <person name="Zembek L."/>
            <person name="Zhong D."/>
            <person name="Zimmer A."/>
            <person name="Zwirko Z."/>
            <person name="Jaffe D.B."/>
            <person name="Alvarez P."/>
            <person name="Brockman W."/>
            <person name="Butler J."/>
            <person name="Chin C."/>
            <person name="Gnerre S."/>
            <person name="Grabherr M."/>
            <person name="Kleber M."/>
            <person name="Mauceli E."/>
            <person name="MacCallum I."/>
        </authorList>
    </citation>
    <scope>NUCLEOTIDE SEQUENCE [LARGE SCALE GENOMIC DNA]</scope>
    <source>
        <strain evidence="3">MSH-3 / Tucson 14011-0111.49</strain>
    </source>
</reference>
<gene>
    <name evidence="2" type="primary">Dper\GL22819</name>
    <name evidence="2" type="ORF">Dper_GL22819</name>
</gene>
<feature type="region of interest" description="Disordered" evidence="1">
    <location>
        <begin position="1"/>
        <end position="21"/>
    </location>
</feature>
<evidence type="ECO:0000313" key="3">
    <source>
        <dbReference type="Proteomes" id="UP000008744"/>
    </source>
</evidence>
<dbReference type="Proteomes" id="UP000008744">
    <property type="component" value="Unassembled WGS sequence"/>
</dbReference>
<evidence type="ECO:0000313" key="2">
    <source>
        <dbReference type="EMBL" id="EDW29406.1"/>
    </source>
</evidence>
<accession>B4GZH9</accession>
<dbReference type="HOGENOM" id="CLU_2640729_0_0_1"/>
<proteinExistence type="predicted"/>
<evidence type="ECO:0000256" key="1">
    <source>
        <dbReference type="SAM" id="MobiDB-lite"/>
    </source>
</evidence>
<keyword evidence="3" id="KW-1185">Reference proteome</keyword>